<sequence length="591" mass="64691">MDFTQIPDSYSIPQFLFSQQKKNEPSNPVPWIVNSVTGDTFTRETLQRRTQFLAQAMVSKFNIGPDAVGKSHNHIFLSSISFSSIVGIISANCVDYVTSFWAAHLVGAAVFVTNPGFSAQELVPQLLDARPTLIIVQSDSFLAVREASILTGLSHKRIVLMDSPSDQVQVALPLELPFTVQDLVESGAQRTGAFAFTEFELKPGEGKSKVAILFPSSGTMGSPKLILISHYAFIANILQAAAYDRGSGLNCYNPGDISCAALPFFHILGFLINVEHLLLSMTVVIVPKFNIQFYIETIERFGVTHLLIVPPMISLFLKILLEENWHNDSSPKSGCRVSSLASLRVICIAGAPLSEQVVKLANLIPQATIGQIYGMTESGALTAPTPGASIPTSHTNSGVVIYSVGKLLPGVISRVVKNNGSSALRGETGELWVRSPSVALGYSERREKEGVIRVLRWLQTGDEVYFDENDELFVVQRIKGYMKVKGFRVNPAEIEGRLLQHPDVVDCCVVAIPHEYCGQVPKAYVVLSSDARNRFLSAKSEESHIRETLLQHASANMISYKHLTGGIEFCDSIPKTPSGKHIRRLLSMDST</sequence>
<feature type="domain" description="AMP-binding enzyme C-terminal" evidence="2">
    <location>
        <begin position="493"/>
        <end position="580"/>
    </location>
</feature>
<protein>
    <submittedName>
        <fullName evidence="3">Acetyl-CoA synthetase-like protein</fullName>
    </submittedName>
</protein>
<dbReference type="Pfam" id="PF13193">
    <property type="entry name" value="AMP-binding_C"/>
    <property type="match status" value="1"/>
</dbReference>
<dbReference type="EMBL" id="JARJCW010000007">
    <property type="protein sequence ID" value="KAJ7222150.1"/>
    <property type="molecule type" value="Genomic_DNA"/>
</dbReference>
<name>A0AAD6YIB7_9AGAR</name>
<feature type="domain" description="AMP-dependent synthetase/ligase" evidence="1">
    <location>
        <begin position="84"/>
        <end position="442"/>
    </location>
</feature>
<dbReference type="Pfam" id="PF00501">
    <property type="entry name" value="AMP-binding"/>
    <property type="match status" value="1"/>
</dbReference>
<dbReference type="PANTHER" id="PTHR24096:SF422">
    <property type="entry name" value="BCDNA.GH02901"/>
    <property type="match status" value="1"/>
</dbReference>
<proteinExistence type="predicted"/>
<accession>A0AAD6YIB7</accession>
<dbReference type="Gene3D" id="3.40.50.12780">
    <property type="entry name" value="N-terminal domain of ligase-like"/>
    <property type="match status" value="1"/>
</dbReference>
<dbReference type="InterPro" id="IPR000873">
    <property type="entry name" value="AMP-dep_synth/lig_dom"/>
</dbReference>
<keyword evidence="4" id="KW-1185">Reference proteome</keyword>
<comment type="caution">
    <text evidence="3">The sequence shown here is derived from an EMBL/GenBank/DDBJ whole genome shotgun (WGS) entry which is preliminary data.</text>
</comment>
<dbReference type="InterPro" id="IPR042099">
    <property type="entry name" value="ANL_N_sf"/>
</dbReference>
<evidence type="ECO:0000313" key="3">
    <source>
        <dbReference type="EMBL" id="KAJ7222150.1"/>
    </source>
</evidence>
<dbReference type="Gene3D" id="3.30.300.30">
    <property type="match status" value="1"/>
</dbReference>
<dbReference type="Proteomes" id="UP001219525">
    <property type="component" value="Unassembled WGS sequence"/>
</dbReference>
<gene>
    <name evidence="3" type="ORF">GGX14DRAFT_352516</name>
</gene>
<dbReference type="InterPro" id="IPR045851">
    <property type="entry name" value="AMP-bd_C_sf"/>
</dbReference>
<evidence type="ECO:0000313" key="4">
    <source>
        <dbReference type="Proteomes" id="UP001219525"/>
    </source>
</evidence>
<evidence type="ECO:0000259" key="2">
    <source>
        <dbReference type="Pfam" id="PF13193"/>
    </source>
</evidence>
<dbReference type="SUPFAM" id="SSF56801">
    <property type="entry name" value="Acetyl-CoA synthetase-like"/>
    <property type="match status" value="1"/>
</dbReference>
<dbReference type="AlphaFoldDB" id="A0AAD6YIB7"/>
<organism evidence="3 4">
    <name type="scientific">Mycena pura</name>
    <dbReference type="NCBI Taxonomy" id="153505"/>
    <lineage>
        <taxon>Eukaryota</taxon>
        <taxon>Fungi</taxon>
        <taxon>Dikarya</taxon>
        <taxon>Basidiomycota</taxon>
        <taxon>Agaricomycotina</taxon>
        <taxon>Agaricomycetes</taxon>
        <taxon>Agaricomycetidae</taxon>
        <taxon>Agaricales</taxon>
        <taxon>Marasmiineae</taxon>
        <taxon>Mycenaceae</taxon>
        <taxon>Mycena</taxon>
    </lineage>
</organism>
<dbReference type="InterPro" id="IPR025110">
    <property type="entry name" value="AMP-bd_C"/>
</dbReference>
<dbReference type="PANTHER" id="PTHR24096">
    <property type="entry name" value="LONG-CHAIN-FATTY-ACID--COA LIGASE"/>
    <property type="match status" value="1"/>
</dbReference>
<evidence type="ECO:0000259" key="1">
    <source>
        <dbReference type="Pfam" id="PF00501"/>
    </source>
</evidence>
<reference evidence="3" key="1">
    <citation type="submission" date="2023-03" db="EMBL/GenBank/DDBJ databases">
        <title>Massive genome expansion in bonnet fungi (Mycena s.s.) driven by repeated elements and novel gene families across ecological guilds.</title>
        <authorList>
            <consortium name="Lawrence Berkeley National Laboratory"/>
            <person name="Harder C.B."/>
            <person name="Miyauchi S."/>
            <person name="Viragh M."/>
            <person name="Kuo A."/>
            <person name="Thoen E."/>
            <person name="Andreopoulos B."/>
            <person name="Lu D."/>
            <person name="Skrede I."/>
            <person name="Drula E."/>
            <person name="Henrissat B."/>
            <person name="Morin E."/>
            <person name="Kohler A."/>
            <person name="Barry K."/>
            <person name="LaButti K."/>
            <person name="Morin E."/>
            <person name="Salamov A."/>
            <person name="Lipzen A."/>
            <person name="Mereny Z."/>
            <person name="Hegedus B."/>
            <person name="Baldrian P."/>
            <person name="Stursova M."/>
            <person name="Weitz H."/>
            <person name="Taylor A."/>
            <person name="Grigoriev I.V."/>
            <person name="Nagy L.G."/>
            <person name="Martin F."/>
            <person name="Kauserud H."/>
        </authorList>
    </citation>
    <scope>NUCLEOTIDE SEQUENCE</scope>
    <source>
        <strain evidence="3">9144</strain>
    </source>
</reference>
<dbReference type="GO" id="GO:0016405">
    <property type="term" value="F:CoA-ligase activity"/>
    <property type="evidence" value="ECO:0007669"/>
    <property type="project" value="TreeGrafter"/>
</dbReference>